<evidence type="ECO:0000313" key="1">
    <source>
        <dbReference type="EMBL" id="ETW08376.1"/>
    </source>
</evidence>
<name>A0A024UPL6_9STRA</name>
<proteinExistence type="predicted"/>
<dbReference type="VEuPathDB" id="FungiDB:H310_00970"/>
<accession>A0A024UPL6</accession>
<dbReference type="OrthoDB" id="110705at2759"/>
<dbReference type="AlphaFoldDB" id="A0A024UPL6"/>
<reference evidence="1" key="1">
    <citation type="submission" date="2013-12" db="EMBL/GenBank/DDBJ databases">
        <title>The Genome Sequence of Aphanomyces invadans NJM9701.</title>
        <authorList>
            <consortium name="The Broad Institute Genomics Platform"/>
            <person name="Russ C."/>
            <person name="Tyler B."/>
            <person name="van West P."/>
            <person name="Dieguez-Uribeondo J."/>
            <person name="Young S.K."/>
            <person name="Zeng Q."/>
            <person name="Gargeya S."/>
            <person name="Fitzgerald M."/>
            <person name="Abouelleil A."/>
            <person name="Alvarado L."/>
            <person name="Chapman S.B."/>
            <person name="Gainer-Dewar J."/>
            <person name="Goldberg J."/>
            <person name="Griggs A."/>
            <person name="Gujja S."/>
            <person name="Hansen M."/>
            <person name="Howarth C."/>
            <person name="Imamovic A."/>
            <person name="Ireland A."/>
            <person name="Larimer J."/>
            <person name="McCowan C."/>
            <person name="Murphy C."/>
            <person name="Pearson M."/>
            <person name="Poon T.W."/>
            <person name="Priest M."/>
            <person name="Roberts A."/>
            <person name="Saif S."/>
            <person name="Shea T."/>
            <person name="Sykes S."/>
            <person name="Wortman J."/>
            <person name="Nusbaum C."/>
            <person name="Birren B."/>
        </authorList>
    </citation>
    <scope>NUCLEOTIDE SEQUENCE [LARGE SCALE GENOMIC DNA]</scope>
    <source>
        <strain evidence="1">NJM9701</strain>
    </source>
</reference>
<organism evidence="1">
    <name type="scientific">Aphanomyces invadans</name>
    <dbReference type="NCBI Taxonomy" id="157072"/>
    <lineage>
        <taxon>Eukaryota</taxon>
        <taxon>Sar</taxon>
        <taxon>Stramenopiles</taxon>
        <taxon>Oomycota</taxon>
        <taxon>Saprolegniomycetes</taxon>
        <taxon>Saprolegniales</taxon>
        <taxon>Verrucalvaceae</taxon>
        <taxon>Aphanomyces</taxon>
    </lineage>
</organism>
<sequence>MDDAHEIDSYATDHHQCLSSYDAAWQDLECSLLSNCRSVSRSLVSTERSSVIDRVTTLWSKYAVALNDIEHIHIETHKIVRCDDAPGRSTVVYSLDVYLTGSDIGLQNWLNRLLFVTRHLMARGSASVRCDGFSSIMYTLKDFLLGINTRQSIQLSR</sequence>
<dbReference type="GeneID" id="20078020"/>
<gene>
    <name evidence="1" type="ORF">H310_00970</name>
</gene>
<dbReference type="EMBL" id="KI913953">
    <property type="protein sequence ID" value="ETW08376.1"/>
    <property type="molecule type" value="Genomic_DNA"/>
</dbReference>
<protein>
    <submittedName>
        <fullName evidence="1">Uncharacterized protein</fullName>
    </submittedName>
</protein>
<dbReference type="RefSeq" id="XP_008862181.1">
    <property type="nucleotide sequence ID" value="XM_008863959.1"/>
</dbReference>